<feature type="compositionally biased region" description="Basic and acidic residues" evidence="1">
    <location>
        <begin position="77"/>
        <end position="94"/>
    </location>
</feature>
<accession>A0A914XXF3</accession>
<dbReference type="WBParaSite" id="PSU_v2.g11641.t1">
    <property type="protein sequence ID" value="PSU_v2.g11641.t1"/>
    <property type="gene ID" value="PSU_v2.g11641"/>
</dbReference>
<feature type="compositionally biased region" description="Basic and acidic residues" evidence="1">
    <location>
        <begin position="129"/>
        <end position="145"/>
    </location>
</feature>
<dbReference type="AlphaFoldDB" id="A0A914XXF3"/>
<feature type="compositionally biased region" description="Polar residues" evidence="1">
    <location>
        <begin position="146"/>
        <end position="155"/>
    </location>
</feature>
<proteinExistence type="predicted"/>
<protein>
    <submittedName>
        <fullName evidence="3">Uncharacterized protein</fullName>
    </submittedName>
</protein>
<feature type="compositionally biased region" description="Basic residues" evidence="1">
    <location>
        <begin position="96"/>
        <end position="114"/>
    </location>
</feature>
<evidence type="ECO:0000256" key="1">
    <source>
        <dbReference type="SAM" id="MobiDB-lite"/>
    </source>
</evidence>
<feature type="region of interest" description="Disordered" evidence="1">
    <location>
        <begin position="1"/>
        <end position="165"/>
    </location>
</feature>
<evidence type="ECO:0000313" key="2">
    <source>
        <dbReference type="Proteomes" id="UP000887577"/>
    </source>
</evidence>
<feature type="compositionally biased region" description="Polar residues" evidence="1">
    <location>
        <begin position="1"/>
        <end position="10"/>
    </location>
</feature>
<keyword evidence="2" id="KW-1185">Reference proteome</keyword>
<evidence type="ECO:0000313" key="3">
    <source>
        <dbReference type="WBParaSite" id="PSU_v2.g11641.t1"/>
    </source>
</evidence>
<organism evidence="2 3">
    <name type="scientific">Panagrolaimus superbus</name>
    <dbReference type="NCBI Taxonomy" id="310955"/>
    <lineage>
        <taxon>Eukaryota</taxon>
        <taxon>Metazoa</taxon>
        <taxon>Ecdysozoa</taxon>
        <taxon>Nematoda</taxon>
        <taxon>Chromadorea</taxon>
        <taxon>Rhabditida</taxon>
        <taxon>Tylenchina</taxon>
        <taxon>Panagrolaimomorpha</taxon>
        <taxon>Panagrolaimoidea</taxon>
        <taxon>Panagrolaimidae</taxon>
        <taxon>Panagrolaimus</taxon>
    </lineage>
</organism>
<sequence length="180" mass="20397">MSDINASKSRFPSARPWTASGSRSPFTTEEPSKPGEKEEGENKIENLREKRKRTVERSLVGGRRQRRAAARHAPTASDDHSSVEEKEVEKEIIVKSRPKKPKRFSSSHLRKYSVPRHESPETPANIKSMAEKEQNNAPKEEKTPEQKPSNGNTIKPENEEHSAVKPISKFVNVARVIFTF</sequence>
<dbReference type="Proteomes" id="UP000887577">
    <property type="component" value="Unplaced"/>
</dbReference>
<name>A0A914XXF3_9BILA</name>
<reference evidence="3" key="1">
    <citation type="submission" date="2022-11" db="UniProtKB">
        <authorList>
            <consortium name="WormBaseParasite"/>
        </authorList>
    </citation>
    <scope>IDENTIFICATION</scope>
</reference>
<feature type="compositionally biased region" description="Basic and acidic residues" evidence="1">
    <location>
        <begin position="30"/>
        <end position="48"/>
    </location>
</feature>